<dbReference type="PANTHER" id="PTHR19139">
    <property type="entry name" value="AQUAPORIN TRANSPORTER"/>
    <property type="match status" value="1"/>
</dbReference>
<evidence type="ECO:0000256" key="6">
    <source>
        <dbReference type="ARBA" id="ARBA00022989"/>
    </source>
</evidence>
<evidence type="ECO:0000256" key="3">
    <source>
        <dbReference type="ARBA" id="ARBA00022448"/>
    </source>
</evidence>
<dbReference type="GO" id="GO:0005886">
    <property type="term" value="C:plasma membrane"/>
    <property type="evidence" value="ECO:0007669"/>
    <property type="project" value="TreeGrafter"/>
</dbReference>
<comment type="catalytic activity">
    <reaction evidence="8">
        <text>H2O(in) = H2O(out)</text>
        <dbReference type="Rhea" id="RHEA:29667"/>
        <dbReference type="ChEBI" id="CHEBI:15377"/>
    </reaction>
</comment>
<dbReference type="Proteomes" id="UP000027002">
    <property type="component" value="Chromosome 5"/>
</dbReference>
<name>A0A8E5HW31_USTVR</name>
<evidence type="ECO:0000256" key="9">
    <source>
        <dbReference type="RuleBase" id="RU000477"/>
    </source>
</evidence>
<reference evidence="12" key="1">
    <citation type="submission" date="2020-03" db="EMBL/GenBank/DDBJ databases">
        <title>A mixture of massive structural variations and highly conserved coding sequences in Ustilaginoidea virens genome.</title>
        <authorList>
            <person name="Zhang K."/>
            <person name="Zhao Z."/>
            <person name="Zhang Z."/>
            <person name="Li Y."/>
            <person name="Hsiang T."/>
            <person name="Sun W."/>
        </authorList>
    </citation>
    <scope>NUCLEOTIDE SEQUENCE</scope>
    <source>
        <strain evidence="12">UV-8b</strain>
    </source>
</reference>
<dbReference type="GeneID" id="66067621"/>
<dbReference type="AlphaFoldDB" id="A0A8E5HW31"/>
<dbReference type="InterPro" id="IPR000425">
    <property type="entry name" value="MIP"/>
</dbReference>
<dbReference type="FunFam" id="1.20.1080.10:FF:000014">
    <property type="entry name" value="Aquaporin 1"/>
    <property type="match status" value="1"/>
</dbReference>
<dbReference type="InterPro" id="IPR023271">
    <property type="entry name" value="Aquaporin-like"/>
</dbReference>
<keyword evidence="6 11" id="KW-1133">Transmembrane helix</keyword>
<feature type="compositionally biased region" description="Polar residues" evidence="10">
    <location>
        <begin position="312"/>
        <end position="324"/>
    </location>
</feature>
<evidence type="ECO:0000256" key="10">
    <source>
        <dbReference type="SAM" id="MobiDB-lite"/>
    </source>
</evidence>
<comment type="similarity">
    <text evidence="2 9">Belongs to the MIP/aquaporin (TC 1.A.8) family.</text>
</comment>
<dbReference type="InterPro" id="IPR034294">
    <property type="entry name" value="Aquaporin_transptr"/>
</dbReference>
<feature type="region of interest" description="Disordered" evidence="10">
    <location>
        <begin position="267"/>
        <end position="324"/>
    </location>
</feature>
<gene>
    <name evidence="12" type="ORF">UV8b_06844</name>
</gene>
<feature type="transmembrane region" description="Helical" evidence="11">
    <location>
        <begin position="233"/>
        <end position="253"/>
    </location>
</feature>
<keyword evidence="13" id="KW-1185">Reference proteome</keyword>
<evidence type="ECO:0000256" key="4">
    <source>
        <dbReference type="ARBA" id="ARBA00022692"/>
    </source>
</evidence>
<evidence type="ECO:0000256" key="5">
    <source>
        <dbReference type="ARBA" id="ARBA00022737"/>
    </source>
</evidence>
<dbReference type="OrthoDB" id="3222at2759"/>
<dbReference type="GO" id="GO:0015250">
    <property type="term" value="F:water channel activity"/>
    <property type="evidence" value="ECO:0007669"/>
    <property type="project" value="TreeGrafter"/>
</dbReference>
<sequence>MASSEGIRSGLHLDNDHGLGKRSHVLKDAVRNSMVIVFGEFCGTFMFLFLSFLGAQTAIKYNDPNDPSAPLLPFSLMYIASSFGSALAVNVWVFYRVTGGLFNPAVTLGLLLVGAVTPLRALMIVPTQIVAGICAAAVADAITPGPLTVANALGGGTNKTQGVFLEMFLTAQLVLTVYFLAVEKHRATYLAPIGIGISVFIAHIVGTSFTGTGINPARSFGPACIQGFVGYHWIYWLGPFMGSLLAYAVYSLFKWLAYQSANPGQDADDVERAFPPVSSESGRLPTHKHGAGAHASSHLAPGSGNAHDRTNSEISGGTLQGPSS</sequence>
<proteinExistence type="inferred from homology"/>
<evidence type="ECO:0000256" key="1">
    <source>
        <dbReference type="ARBA" id="ARBA00004141"/>
    </source>
</evidence>
<feature type="transmembrane region" description="Helical" evidence="11">
    <location>
        <begin position="189"/>
        <end position="213"/>
    </location>
</feature>
<dbReference type="SUPFAM" id="SSF81338">
    <property type="entry name" value="Aquaporin-like"/>
    <property type="match status" value="1"/>
</dbReference>
<evidence type="ECO:0000313" key="13">
    <source>
        <dbReference type="Proteomes" id="UP000027002"/>
    </source>
</evidence>
<feature type="transmembrane region" description="Helical" evidence="11">
    <location>
        <begin position="101"/>
        <end position="122"/>
    </location>
</feature>
<evidence type="ECO:0000256" key="2">
    <source>
        <dbReference type="ARBA" id="ARBA00006175"/>
    </source>
</evidence>
<dbReference type="PRINTS" id="PR00783">
    <property type="entry name" value="MINTRINSICP"/>
</dbReference>
<dbReference type="RefSeq" id="XP_043000276.1">
    <property type="nucleotide sequence ID" value="XM_043144341.1"/>
</dbReference>
<comment type="subcellular location">
    <subcellularLocation>
        <location evidence="1">Membrane</location>
        <topology evidence="1">Multi-pass membrane protein</topology>
    </subcellularLocation>
</comment>
<protein>
    <recommendedName>
        <fullName evidence="14">Aquaporin</fullName>
    </recommendedName>
</protein>
<dbReference type="EMBL" id="CP072757">
    <property type="protein sequence ID" value="QUC22603.1"/>
    <property type="molecule type" value="Genomic_DNA"/>
</dbReference>
<dbReference type="Gene3D" id="1.20.1080.10">
    <property type="entry name" value="Glycerol uptake facilitator protein"/>
    <property type="match status" value="1"/>
</dbReference>
<feature type="compositionally biased region" description="Low complexity" evidence="10">
    <location>
        <begin position="292"/>
        <end position="304"/>
    </location>
</feature>
<evidence type="ECO:0008006" key="14">
    <source>
        <dbReference type="Google" id="ProtNLM"/>
    </source>
</evidence>
<keyword evidence="5" id="KW-0677">Repeat</keyword>
<evidence type="ECO:0000256" key="7">
    <source>
        <dbReference type="ARBA" id="ARBA00023136"/>
    </source>
</evidence>
<feature type="transmembrane region" description="Helical" evidence="11">
    <location>
        <begin position="34"/>
        <end position="55"/>
    </location>
</feature>
<keyword evidence="7 11" id="KW-0472">Membrane</keyword>
<accession>A0A8E5HW31</accession>
<keyword evidence="3 9" id="KW-0813">Transport</keyword>
<dbReference type="PANTHER" id="PTHR19139:SF199">
    <property type="entry name" value="MIP17260P"/>
    <property type="match status" value="1"/>
</dbReference>
<keyword evidence="4 9" id="KW-0812">Transmembrane</keyword>
<evidence type="ECO:0000256" key="11">
    <source>
        <dbReference type="SAM" id="Phobius"/>
    </source>
</evidence>
<evidence type="ECO:0000313" key="12">
    <source>
        <dbReference type="EMBL" id="QUC22603.1"/>
    </source>
</evidence>
<evidence type="ECO:0000256" key="8">
    <source>
        <dbReference type="ARBA" id="ARBA00034651"/>
    </source>
</evidence>
<organism evidence="12 13">
    <name type="scientific">Ustilaginoidea virens</name>
    <name type="common">Rice false smut fungus</name>
    <name type="synonym">Villosiclava virens</name>
    <dbReference type="NCBI Taxonomy" id="1159556"/>
    <lineage>
        <taxon>Eukaryota</taxon>
        <taxon>Fungi</taxon>
        <taxon>Dikarya</taxon>
        <taxon>Ascomycota</taxon>
        <taxon>Pezizomycotina</taxon>
        <taxon>Sordariomycetes</taxon>
        <taxon>Hypocreomycetidae</taxon>
        <taxon>Hypocreales</taxon>
        <taxon>Clavicipitaceae</taxon>
        <taxon>Ustilaginoidea</taxon>
    </lineage>
</organism>
<dbReference type="KEGG" id="uvi:66067621"/>
<feature type="transmembrane region" description="Helical" evidence="11">
    <location>
        <begin position="76"/>
        <end position="95"/>
    </location>
</feature>
<feature type="transmembrane region" description="Helical" evidence="11">
    <location>
        <begin position="162"/>
        <end position="182"/>
    </location>
</feature>
<dbReference type="Pfam" id="PF00230">
    <property type="entry name" value="MIP"/>
    <property type="match status" value="1"/>
</dbReference>